<feature type="compositionally biased region" description="Basic residues" evidence="2">
    <location>
        <begin position="1496"/>
        <end position="1510"/>
    </location>
</feature>
<proteinExistence type="inferred from homology"/>
<feature type="compositionally biased region" description="Basic and acidic residues" evidence="2">
    <location>
        <begin position="1552"/>
        <end position="1573"/>
    </location>
</feature>
<evidence type="ECO:0000259" key="3">
    <source>
        <dbReference type="Pfam" id="PF12516"/>
    </source>
</evidence>
<gene>
    <name evidence="4" type="ORF">CGI_10014599</name>
</gene>
<reference evidence="4" key="1">
    <citation type="journal article" date="2012" name="Nature">
        <title>The oyster genome reveals stress adaptation and complexity of shell formation.</title>
        <authorList>
            <person name="Zhang G."/>
            <person name="Fang X."/>
            <person name="Guo X."/>
            <person name="Li L."/>
            <person name="Luo R."/>
            <person name="Xu F."/>
            <person name="Yang P."/>
            <person name="Zhang L."/>
            <person name="Wang X."/>
            <person name="Qi H."/>
            <person name="Xiong Z."/>
            <person name="Que H."/>
            <person name="Xie Y."/>
            <person name="Holland P.W."/>
            <person name="Paps J."/>
            <person name="Zhu Y."/>
            <person name="Wu F."/>
            <person name="Chen Y."/>
            <person name="Wang J."/>
            <person name="Peng C."/>
            <person name="Meng J."/>
            <person name="Yang L."/>
            <person name="Liu J."/>
            <person name="Wen B."/>
            <person name="Zhang N."/>
            <person name="Huang Z."/>
            <person name="Zhu Q."/>
            <person name="Feng Y."/>
            <person name="Mount A."/>
            <person name="Hedgecock D."/>
            <person name="Xu Z."/>
            <person name="Liu Y."/>
            <person name="Domazet-Loso T."/>
            <person name="Du Y."/>
            <person name="Sun X."/>
            <person name="Zhang S."/>
            <person name="Liu B."/>
            <person name="Cheng P."/>
            <person name="Jiang X."/>
            <person name="Li J."/>
            <person name="Fan D."/>
            <person name="Wang W."/>
            <person name="Fu W."/>
            <person name="Wang T."/>
            <person name="Wang B."/>
            <person name="Zhang J."/>
            <person name="Peng Z."/>
            <person name="Li Y."/>
            <person name="Li N."/>
            <person name="Wang J."/>
            <person name="Chen M."/>
            <person name="He Y."/>
            <person name="Tan F."/>
            <person name="Song X."/>
            <person name="Zheng Q."/>
            <person name="Huang R."/>
            <person name="Yang H."/>
            <person name="Du X."/>
            <person name="Chen L."/>
            <person name="Yang M."/>
            <person name="Gaffney P.M."/>
            <person name="Wang S."/>
            <person name="Luo L."/>
            <person name="She Z."/>
            <person name="Ming Y."/>
            <person name="Huang W."/>
            <person name="Zhang S."/>
            <person name="Huang B."/>
            <person name="Zhang Y."/>
            <person name="Qu T."/>
            <person name="Ni P."/>
            <person name="Miao G."/>
            <person name="Wang J."/>
            <person name="Wang Q."/>
            <person name="Steinberg C.E."/>
            <person name="Wang H."/>
            <person name="Li N."/>
            <person name="Qian L."/>
            <person name="Zhang G."/>
            <person name="Li Y."/>
            <person name="Yang H."/>
            <person name="Liu X."/>
            <person name="Wang J."/>
            <person name="Yin Y."/>
            <person name="Wang J."/>
        </authorList>
    </citation>
    <scope>NUCLEOTIDE SEQUENCE [LARGE SCALE GENOMIC DNA]</scope>
    <source>
        <strain evidence="4">05x7-T-G4-1.051#20</strain>
    </source>
</reference>
<evidence type="ECO:0000256" key="2">
    <source>
        <dbReference type="SAM" id="MobiDB-lite"/>
    </source>
</evidence>
<feature type="region of interest" description="Disordered" evidence="2">
    <location>
        <begin position="646"/>
        <end position="671"/>
    </location>
</feature>
<feature type="compositionally biased region" description="Polar residues" evidence="2">
    <location>
        <begin position="563"/>
        <end position="575"/>
    </location>
</feature>
<evidence type="ECO:0000256" key="1">
    <source>
        <dbReference type="ARBA" id="ARBA00008309"/>
    </source>
</evidence>
<feature type="region of interest" description="Disordered" evidence="2">
    <location>
        <begin position="1267"/>
        <end position="1341"/>
    </location>
</feature>
<feature type="compositionally biased region" description="Basic and acidic residues" evidence="2">
    <location>
        <begin position="1316"/>
        <end position="1325"/>
    </location>
</feature>
<dbReference type="EMBL" id="JH815881">
    <property type="protein sequence ID" value="EKC29290.1"/>
    <property type="molecule type" value="Genomic_DNA"/>
</dbReference>
<feature type="compositionally biased region" description="Polar residues" evidence="2">
    <location>
        <begin position="438"/>
        <end position="466"/>
    </location>
</feature>
<feature type="region of interest" description="Disordered" evidence="2">
    <location>
        <begin position="1084"/>
        <end position="1146"/>
    </location>
</feature>
<dbReference type="PANTHER" id="PTHR31997:SF1">
    <property type="entry name" value="AGAP003710-PA"/>
    <property type="match status" value="1"/>
</dbReference>
<evidence type="ECO:0000313" key="4">
    <source>
        <dbReference type="EMBL" id="EKC29290.1"/>
    </source>
</evidence>
<feature type="compositionally biased region" description="Basic and acidic residues" evidence="2">
    <location>
        <begin position="476"/>
        <end position="488"/>
    </location>
</feature>
<dbReference type="InterPro" id="IPR039630">
    <property type="entry name" value="FAM149"/>
</dbReference>
<sequence>MGTDVMLRHVHMSHPNPKYWKLSLDVKSVSRGGVGHRTIKLPHRRSYGLSRSIVCVSAKIHKRRGIPQGSLHDPYPSIETQPPLPTDFLATVTEALTSYHGTPSSSGRSTPTITEAQIVHTVQVGEWGTGNTTERSSTGSTSTGYSWDEFDKQAAKTVQNLFDEIDSVLFEQSGGAPPYIHKECQEWGAQFPHLRILGNQLMSPKDQGFQLIEREGSRPMTGSLGLVDVTENEIAATQDIQGLSLSGKRVQARKPPVEARSNRQGSDAPFTEFTHLEEEIFEQEGDYEEIIAIEYKDVYDESSNDKKQLTPRRRRVGYPPITPNASIKDSVISSAFDAIWQEIVSWMQPLTRKYTMMVLDERKPIRVPILDQIRADHPLPSSREPSFSFLNNKIQRSNTTIGVTGPRLENVLHISTKKLQSREATSLTDSDPIINTARPASSANPSLKMSNRPISVKLTQQRSTRSGLIRLAPIDNRSKTPNVEDEKPGPSGALKVTRITPHSERLSSPPTHHQRNGTLPPLGSERDVVPSPSQGRAQKKVYSANRASSAVDKDIRSFRDRYTMSSDARPSTTHAMRSDTPLGGTSSRRASTPLVPQRNSQMIGPSILGITGSGLQPSSELSNFPPDIMEDAEVNQDYHNQWSLNPAQTSAKSKPDSGDSPLNADSSRHPIGRIRSNRSRLCIRSIAGQRRRMERPSGSALVLPITWLIVECVSLAGSVDTSGIEGCQFQLYENNDVSWKVPDGSEIMPFFNSDTYEFVKRIKPMIGGHETDVTSLKFFGTCAEHVIEFKVKTSDDLMLLTCERCCILQCQKMKSEDVELDNPYCFTPALEEGFFSDVVIKSKSGREFKLHSILLNLAVPGHNWRLSPLNGMPDNILSTVFHYLYKECLPPGLSEDTARDCIKTLSDIKEFDTFIKLCQTFLRNTALRHQIVSLIDDMHACANRIIDLFKCKKPHSKGMMPEDALVANPQKLCYVIKQAAREGAVACSKLVLLCDLFARRSGELPQEERHDIIRYAHSRLPIFIKQVQEFFEVFEYQLMLMGPDQKQEIASYILPEVMVTDLGIVGRGEGNKRFQSTKLATCASEEDINTSSEIEHIEEGELAEQVQDTDPRDETPGGGNDGRVSGDKEAVDSRNIPPVCQNTSGTCVDIGPEELMDLPEDQGTGSFIVVKDNSEGSPTKIMDSSGSIEVIHPEDQDLTGSQKEQPSSYLSGSNREQPSSDVTDSIVIVQEESKGHSEPQCGSDPELTAAMMESVCRDLENNDLDKMSDEIRDDCNTGVLERTEKSDEQSREGEVKELGKSRKESEVQEASMYLSEEERSRKESEIQEASMLLSEEDTSLRKESVSVMEDQGEGVGTEEESFEQAQFALKKKEEVGKQEGKSITVPSVTTTDFEPQKPEKGEKKPQIAETENYLDFVQQMTEKGELVQAKDLIYKLGLLNVDQKLIEKAILDQYKIAVQRKYSIWINHCRYHAELLFSPPWIADHLPRLGSNSSKEKKKWQSRNEKRARRWQKESSGMCRDVRLKNDPSIEVVRENAADNKVDGDDQNGGDFHSEKEEVNAISDGVKEGKVELGDGEESEEKCSAQLEEPSNKDKNSERETDSAKEDGAKLNKEHKIGDSFSEKERNERRDKPKEIPKAKAKEENCKQSHEKDERGGGACDKQLECAMPRKKLSPCKKGKTVKAREIDITVARREGVETDKKDSGSHHGRERRKSDLYDKRKDRLDDSVARDSKKPKTEQDSTEGKLEQGDEESKVENQLLAKEVEEYAKEIIQSSINALSLEESSVSAETKLADQKDAGVDEPVINTVPNLSELCRSSKVSSEEGKLRIEKETYDECCEPSSSDYVSASVIPETDVPQALFDCKAENMVSSLSRFSEADTDGSPFLRKDSGKEMLTSAFESSPIEAKIAGSPSSEKERCDVFEESGDDIKTENFIEPEVSSLPGALLVSPDCVMTPKFEVPPNTPASGYAEIFGWVWPPHFQKRCYLPDNRHCTCRPARNKWCQKWDSNPVDRDKPPLQHNDDSFGADHFNARINLHRIIECSVVPTDLLKTLIDFMGFRKVSTL</sequence>
<dbReference type="InParanoid" id="K1QKA0"/>
<feature type="compositionally biased region" description="Basic and acidic residues" evidence="2">
    <location>
        <begin position="1394"/>
        <end position="1406"/>
    </location>
</feature>
<feature type="region of interest" description="Disordered" evidence="2">
    <location>
        <begin position="1194"/>
        <end position="1222"/>
    </location>
</feature>
<dbReference type="Pfam" id="PF12516">
    <property type="entry name" value="DUF3719"/>
    <property type="match status" value="1"/>
</dbReference>
<feature type="compositionally biased region" description="Low complexity" evidence="2">
    <location>
        <begin position="129"/>
        <end position="144"/>
    </location>
</feature>
<feature type="region of interest" description="Disordered" evidence="2">
    <location>
        <begin position="247"/>
        <end position="268"/>
    </location>
</feature>
<feature type="compositionally biased region" description="Basic and acidic residues" evidence="2">
    <location>
        <begin position="1683"/>
        <end position="1755"/>
    </location>
</feature>
<feature type="domain" description="DUF3719" evidence="3">
    <location>
        <begin position="169"/>
        <end position="214"/>
    </location>
</feature>
<feature type="region of interest" description="Disordered" evidence="2">
    <location>
        <begin position="123"/>
        <end position="145"/>
    </location>
</feature>
<organism evidence="4">
    <name type="scientific">Magallana gigas</name>
    <name type="common">Pacific oyster</name>
    <name type="synonym">Crassostrea gigas</name>
    <dbReference type="NCBI Taxonomy" id="29159"/>
    <lineage>
        <taxon>Eukaryota</taxon>
        <taxon>Metazoa</taxon>
        <taxon>Spiralia</taxon>
        <taxon>Lophotrochozoa</taxon>
        <taxon>Mollusca</taxon>
        <taxon>Bivalvia</taxon>
        <taxon>Autobranchia</taxon>
        <taxon>Pteriomorphia</taxon>
        <taxon>Ostreida</taxon>
        <taxon>Ostreoidea</taxon>
        <taxon>Ostreidae</taxon>
        <taxon>Magallana</taxon>
    </lineage>
</organism>
<feature type="region of interest" description="Disordered" evidence="2">
    <location>
        <begin position="1387"/>
        <end position="1406"/>
    </location>
</feature>
<protein>
    <recommendedName>
        <fullName evidence="3">DUF3719 domain-containing protein</fullName>
    </recommendedName>
</protein>
<dbReference type="HOGENOM" id="CLU_232888_0_0_1"/>
<feature type="compositionally biased region" description="Basic and acidic residues" evidence="2">
    <location>
        <begin position="1267"/>
        <end position="1306"/>
    </location>
</feature>
<feature type="compositionally biased region" description="Basic residues" evidence="2">
    <location>
        <begin position="1669"/>
        <end position="1682"/>
    </location>
</feature>
<feature type="region of interest" description="Disordered" evidence="2">
    <location>
        <begin position="422"/>
        <end position="627"/>
    </location>
</feature>
<accession>K1QKA0</accession>
<feature type="compositionally biased region" description="Basic and acidic residues" evidence="2">
    <location>
        <begin position="1590"/>
        <end position="1656"/>
    </location>
</feature>
<dbReference type="PANTHER" id="PTHR31997">
    <property type="entry name" value="AGAP003710-PA"/>
    <property type="match status" value="1"/>
</dbReference>
<name>K1QKA0_MAGGI</name>
<feature type="compositionally biased region" description="Polar residues" evidence="2">
    <location>
        <begin position="1198"/>
        <end position="1222"/>
    </location>
</feature>
<feature type="compositionally biased region" description="Basic and acidic residues" evidence="2">
    <location>
        <begin position="1520"/>
        <end position="1544"/>
    </location>
</feature>
<feature type="compositionally biased region" description="Polar residues" evidence="2">
    <location>
        <begin position="613"/>
        <end position="622"/>
    </location>
</feature>
<feature type="region of interest" description="Disordered" evidence="2">
    <location>
        <begin position="1487"/>
        <end position="1755"/>
    </location>
</feature>
<feature type="compositionally biased region" description="Basic and acidic residues" evidence="2">
    <location>
        <begin position="551"/>
        <end position="562"/>
    </location>
</feature>
<dbReference type="InterPro" id="IPR022194">
    <property type="entry name" value="DUF3719"/>
</dbReference>
<comment type="similarity">
    <text evidence="1">Belongs to the FAM149 family.</text>
</comment>